<dbReference type="OrthoDB" id="3070163at2759"/>
<protein>
    <submittedName>
        <fullName evidence="2">Uncharacterized protein</fullName>
    </submittedName>
</protein>
<reference evidence="2" key="1">
    <citation type="submission" date="2018-04" db="EMBL/GenBank/DDBJ databases">
        <title>Whole genome sequencing of Hypsizygus marmoreus.</title>
        <authorList>
            <person name="Choi I.-G."/>
            <person name="Min B."/>
            <person name="Kim J.-G."/>
            <person name="Kim S."/>
            <person name="Oh Y.-L."/>
            <person name="Kong W.-S."/>
            <person name="Park H."/>
            <person name="Jeong J."/>
            <person name="Song E.-S."/>
        </authorList>
    </citation>
    <scope>NUCLEOTIDE SEQUENCE [LARGE SCALE GENOMIC DNA]</scope>
    <source>
        <strain evidence="2">51987-8</strain>
    </source>
</reference>
<evidence type="ECO:0000256" key="1">
    <source>
        <dbReference type="SAM" id="MobiDB-lite"/>
    </source>
</evidence>
<proteinExistence type="predicted"/>
<organism evidence="2 3">
    <name type="scientific">Hypsizygus marmoreus</name>
    <name type="common">White beech mushroom</name>
    <name type="synonym">Agaricus marmoreus</name>
    <dbReference type="NCBI Taxonomy" id="39966"/>
    <lineage>
        <taxon>Eukaryota</taxon>
        <taxon>Fungi</taxon>
        <taxon>Dikarya</taxon>
        <taxon>Basidiomycota</taxon>
        <taxon>Agaricomycotina</taxon>
        <taxon>Agaricomycetes</taxon>
        <taxon>Agaricomycetidae</taxon>
        <taxon>Agaricales</taxon>
        <taxon>Tricholomatineae</taxon>
        <taxon>Lyophyllaceae</taxon>
        <taxon>Hypsizygus</taxon>
    </lineage>
</organism>
<feature type="region of interest" description="Disordered" evidence="1">
    <location>
        <begin position="280"/>
        <end position="301"/>
    </location>
</feature>
<comment type="caution">
    <text evidence="2">The sequence shown here is derived from an EMBL/GenBank/DDBJ whole genome shotgun (WGS) entry which is preliminary data.</text>
</comment>
<keyword evidence="3" id="KW-1185">Reference proteome</keyword>
<accession>A0A369JE63</accession>
<dbReference type="AlphaFoldDB" id="A0A369JE63"/>
<dbReference type="InParanoid" id="A0A369JE63"/>
<dbReference type="EMBL" id="LUEZ02000068">
    <property type="protein sequence ID" value="RDB20421.1"/>
    <property type="molecule type" value="Genomic_DNA"/>
</dbReference>
<gene>
    <name evidence="2" type="ORF">Hypma_012520</name>
</gene>
<evidence type="ECO:0000313" key="3">
    <source>
        <dbReference type="Proteomes" id="UP000076154"/>
    </source>
</evidence>
<dbReference type="Proteomes" id="UP000076154">
    <property type="component" value="Unassembled WGS sequence"/>
</dbReference>
<feature type="region of interest" description="Disordered" evidence="1">
    <location>
        <begin position="203"/>
        <end position="248"/>
    </location>
</feature>
<sequence length="627" mass="69321">MPPRRSLKAAAENHPMSADEVQDMDSGPPEGIAPTIPLAESIASKTEKPAKKAPKKRGRAGTTTAGSSEAPKKRGKVADTLPARDSLPERINRVINPGAPDKKATRRTSAQVTEAARIQKEFSNSLVALEEQKRVRLAEIELAQEAEEEEEARMAVSHVNDVSNMKDAMAKDPEDEDVPFFEVDDEETTVMADDHDNATVKPVKVQKSTRKKKPGRGDVQALVDAKKEEIRSKGAKTGDGPAHPKHLVGLLPDWKSKVNTPTVSRIANTPNVAFVSIASQLSDSEEPEQTPSSSRKAKSAITKLKVGKTPVKRETPTLACSLTLSSDLSFIEDGPEDVLPQFVRAQWATCVLPTLYRRLFCSDDPFTSFYKGDAFLQIVQEVLELVFPGTSYQVVRGSKLFDKASDRVGEKRGHFGSRAIKVVKAFFEQRQFSNNPEEIARYAKWAARKDGPGIWRLPSPQHIIDPKHPDYTVHHQPCLISPILTPVCFQLPVYIFESRFMVETIEPLLKSAKNSVGNFGNPQGCVALAATAVERAFRMFLTGEFIEPQGPRKLFSGDINSDAVKQYLKTIGKFSDRRWRCLLDAYGTNTEDSKGVDEVGLFDELLLENGREDLYIASSPIRDEEDS</sequence>
<feature type="region of interest" description="Disordered" evidence="1">
    <location>
        <begin position="1"/>
        <end position="112"/>
    </location>
</feature>
<name>A0A369JE63_HYPMA</name>
<evidence type="ECO:0000313" key="2">
    <source>
        <dbReference type="EMBL" id="RDB20421.1"/>
    </source>
</evidence>